<protein>
    <submittedName>
        <fullName evidence="1">Uncharacterized protein</fullName>
    </submittedName>
</protein>
<organism evidence="1 2">
    <name type="scientific">Linum trigynum</name>
    <dbReference type="NCBI Taxonomy" id="586398"/>
    <lineage>
        <taxon>Eukaryota</taxon>
        <taxon>Viridiplantae</taxon>
        <taxon>Streptophyta</taxon>
        <taxon>Embryophyta</taxon>
        <taxon>Tracheophyta</taxon>
        <taxon>Spermatophyta</taxon>
        <taxon>Magnoliopsida</taxon>
        <taxon>eudicotyledons</taxon>
        <taxon>Gunneridae</taxon>
        <taxon>Pentapetalae</taxon>
        <taxon>rosids</taxon>
        <taxon>fabids</taxon>
        <taxon>Malpighiales</taxon>
        <taxon>Linaceae</taxon>
        <taxon>Linum</taxon>
    </lineage>
</organism>
<proteinExistence type="predicted"/>
<name>A0AAV2E0C4_9ROSI</name>
<dbReference type="Proteomes" id="UP001497516">
    <property type="component" value="Chromosome 3"/>
</dbReference>
<gene>
    <name evidence="1" type="ORF">LTRI10_LOCUS20878</name>
</gene>
<evidence type="ECO:0000313" key="1">
    <source>
        <dbReference type="EMBL" id="CAL1379354.1"/>
    </source>
</evidence>
<evidence type="ECO:0000313" key="2">
    <source>
        <dbReference type="Proteomes" id="UP001497516"/>
    </source>
</evidence>
<keyword evidence="2" id="KW-1185">Reference proteome</keyword>
<dbReference type="AlphaFoldDB" id="A0AAV2E0C4"/>
<sequence>MSLLQFFDAEWYRLQALLEQTLERRNQEAWMRAAKREEAARKLLPQGLAIGATSTSATTIIGAPSSSPSSRAVALPF</sequence>
<reference evidence="1 2" key="1">
    <citation type="submission" date="2024-04" db="EMBL/GenBank/DDBJ databases">
        <authorList>
            <person name="Fracassetti M."/>
        </authorList>
    </citation>
    <scope>NUCLEOTIDE SEQUENCE [LARGE SCALE GENOMIC DNA]</scope>
</reference>
<dbReference type="EMBL" id="OZ034816">
    <property type="protein sequence ID" value="CAL1379354.1"/>
    <property type="molecule type" value="Genomic_DNA"/>
</dbReference>
<accession>A0AAV2E0C4</accession>